<protein>
    <submittedName>
        <fullName evidence="1">Uncharacterized protein</fullName>
    </submittedName>
</protein>
<dbReference type="RefSeq" id="WP_226955152.1">
    <property type="nucleotide sequence ID" value="NZ_JACDXW010000007.1"/>
</dbReference>
<comment type="caution">
    <text evidence="1">The sequence shown here is derived from an EMBL/GenBank/DDBJ whole genome shotgun (WGS) entry which is preliminary data.</text>
</comment>
<keyword evidence="2" id="KW-1185">Reference proteome</keyword>
<gene>
    <name evidence="1" type="ORF">H0484_13370</name>
</gene>
<organism evidence="1 2">
    <name type="scientific">Mesopusillimonas faecipullorum</name>
    <dbReference type="NCBI Taxonomy" id="2755040"/>
    <lineage>
        <taxon>Bacteria</taxon>
        <taxon>Pseudomonadati</taxon>
        <taxon>Pseudomonadota</taxon>
        <taxon>Betaproteobacteria</taxon>
        <taxon>Burkholderiales</taxon>
        <taxon>Alcaligenaceae</taxon>
        <taxon>Mesopusillimonas</taxon>
    </lineage>
</organism>
<evidence type="ECO:0000313" key="2">
    <source>
        <dbReference type="Proteomes" id="UP000776983"/>
    </source>
</evidence>
<accession>A0ABS8CFB6</accession>
<proteinExistence type="predicted"/>
<reference evidence="1 2" key="1">
    <citation type="submission" date="2020-07" db="EMBL/GenBank/DDBJ databases">
        <title>Pusillimonas sp. nov., isolated from poultry manure in Taiwan.</title>
        <authorList>
            <person name="Lin S.-Y."/>
            <person name="Tang Y.-S."/>
            <person name="Young C.-C."/>
        </authorList>
    </citation>
    <scope>NUCLEOTIDE SEQUENCE [LARGE SCALE GENOMIC DNA]</scope>
    <source>
        <strain evidence="1 2">CC-YST705</strain>
    </source>
</reference>
<dbReference type="EMBL" id="JACDXW010000007">
    <property type="protein sequence ID" value="MCB5364740.1"/>
    <property type="molecule type" value="Genomic_DNA"/>
</dbReference>
<sequence length="110" mass="12134">MRRLFVTILILLFCVQVKAEYVDELRAFSVLNALGLAETHAVSGVTVPEQRSLSPVDASSTSQHAHIDLSDSIVSHVSPTYHRMARGVWRSAIGPAFPTLYHPLFKPPPI</sequence>
<name>A0ABS8CFB6_9BURK</name>
<evidence type="ECO:0000313" key="1">
    <source>
        <dbReference type="EMBL" id="MCB5364740.1"/>
    </source>
</evidence>
<dbReference type="Proteomes" id="UP000776983">
    <property type="component" value="Unassembled WGS sequence"/>
</dbReference>